<dbReference type="InterPro" id="IPR041431">
    <property type="entry name" value="Mvd1_C"/>
</dbReference>
<dbReference type="EMBL" id="BRPL01000002">
    <property type="protein sequence ID" value="GLB46839.1"/>
    <property type="molecule type" value="Genomic_DNA"/>
</dbReference>
<dbReference type="Proteomes" id="UP001144204">
    <property type="component" value="Unassembled WGS sequence"/>
</dbReference>
<dbReference type="Gene3D" id="3.30.70.890">
    <property type="entry name" value="GHMP kinase, C-terminal domain"/>
    <property type="match status" value="1"/>
</dbReference>
<dbReference type="InterPro" id="IPR029765">
    <property type="entry name" value="Mev_diP_decarb"/>
</dbReference>
<gene>
    <name evidence="10" type="ORF">WR164_08180</name>
</gene>
<keyword evidence="6" id="KW-0443">Lipid metabolism</keyword>
<evidence type="ECO:0000256" key="6">
    <source>
        <dbReference type="ARBA" id="ARBA00023098"/>
    </source>
</evidence>
<dbReference type="InterPro" id="IPR036554">
    <property type="entry name" value="GHMP_kinase_C_sf"/>
</dbReference>
<dbReference type="Pfam" id="PF18376">
    <property type="entry name" value="MDD_C"/>
    <property type="match status" value="1"/>
</dbReference>
<evidence type="ECO:0000256" key="4">
    <source>
        <dbReference type="ARBA" id="ARBA00022741"/>
    </source>
</evidence>
<dbReference type="SUPFAM" id="SSF54211">
    <property type="entry name" value="Ribosomal protein S5 domain 2-like"/>
    <property type="match status" value="1"/>
</dbReference>
<protein>
    <recommendedName>
        <fullName evidence="2">diphosphomevalonate decarboxylase</fullName>
        <ecNumber evidence="2">4.1.1.33</ecNumber>
    </recommendedName>
</protein>
<feature type="domain" description="Mvd1 C-terminal" evidence="8">
    <location>
        <begin position="180"/>
        <end position="310"/>
    </location>
</feature>
<feature type="domain" description="Diphosphomevalonate decarboxylase-like N-terminal" evidence="9">
    <location>
        <begin position="12"/>
        <end position="165"/>
    </location>
</feature>
<dbReference type="GO" id="GO:0005524">
    <property type="term" value="F:ATP binding"/>
    <property type="evidence" value="ECO:0007669"/>
    <property type="project" value="UniProtKB-KW"/>
</dbReference>
<dbReference type="InterPro" id="IPR014721">
    <property type="entry name" value="Ribsml_uS5_D2-typ_fold_subgr"/>
</dbReference>
<name>A0A9W6ET75_9LACO</name>
<evidence type="ECO:0000313" key="11">
    <source>
        <dbReference type="Proteomes" id="UP001144204"/>
    </source>
</evidence>
<keyword evidence="11" id="KW-1185">Reference proteome</keyword>
<dbReference type="Gene3D" id="3.30.230.10">
    <property type="match status" value="1"/>
</dbReference>
<dbReference type="FunFam" id="3.30.230.10:FF:000072">
    <property type="entry name" value="Diphosphomevalonate decarboxylase"/>
    <property type="match status" value="1"/>
</dbReference>
<comment type="caution">
    <text evidence="10">The sequence shown here is derived from an EMBL/GenBank/DDBJ whole genome shotgun (WGS) entry which is preliminary data.</text>
</comment>
<keyword evidence="4" id="KW-0547">Nucleotide-binding</keyword>
<dbReference type="PANTHER" id="PTHR10977">
    <property type="entry name" value="DIPHOSPHOMEVALONATE DECARBOXYLASE"/>
    <property type="match status" value="1"/>
</dbReference>
<dbReference type="GO" id="GO:0005829">
    <property type="term" value="C:cytosol"/>
    <property type="evidence" value="ECO:0007669"/>
    <property type="project" value="InterPro"/>
</dbReference>
<evidence type="ECO:0000256" key="2">
    <source>
        <dbReference type="ARBA" id="ARBA00012296"/>
    </source>
</evidence>
<evidence type="ECO:0000259" key="8">
    <source>
        <dbReference type="Pfam" id="PF18376"/>
    </source>
</evidence>
<proteinExistence type="inferred from homology"/>
<keyword evidence="5" id="KW-0067">ATP-binding</keyword>
<dbReference type="GO" id="GO:0019287">
    <property type="term" value="P:isopentenyl diphosphate biosynthetic process, mevalonate pathway"/>
    <property type="evidence" value="ECO:0007669"/>
    <property type="project" value="InterPro"/>
</dbReference>
<dbReference type="InterPro" id="IPR053859">
    <property type="entry name" value="MVD-like_N"/>
</dbReference>
<keyword evidence="7" id="KW-0456">Lyase</keyword>
<dbReference type="Pfam" id="PF22700">
    <property type="entry name" value="MVD-like_N"/>
    <property type="match status" value="1"/>
</dbReference>
<reference evidence="10" key="2">
    <citation type="journal article" date="2023" name="PLoS ONE">
        <title>Philodulcilactobacillus myokoensis gen. nov., sp. nov., a fructophilic, acidophilic, and agar-phobic lactic acid bacterium isolated from fermented vegetable extracts.</title>
        <authorList>
            <person name="Kouya T."/>
            <person name="Ishiyama Y."/>
            <person name="Ohashi S."/>
            <person name="Kumakubo R."/>
            <person name="Yamazaki T."/>
            <person name="Otaki T."/>
        </authorList>
    </citation>
    <scope>NUCLEOTIDE SEQUENCE</scope>
    <source>
        <strain evidence="10">WR16-4</strain>
    </source>
</reference>
<reference evidence="10" key="1">
    <citation type="submission" date="2022-07" db="EMBL/GenBank/DDBJ databases">
        <authorList>
            <person name="Kouya T."/>
            <person name="Ishiyama Y."/>
        </authorList>
    </citation>
    <scope>NUCLEOTIDE SEQUENCE</scope>
    <source>
        <strain evidence="10">WR16-4</strain>
    </source>
</reference>
<evidence type="ECO:0000256" key="5">
    <source>
        <dbReference type="ARBA" id="ARBA00022840"/>
    </source>
</evidence>
<organism evidence="10 11">
    <name type="scientific">Philodulcilactobacillus myokoensis</name>
    <dbReference type="NCBI Taxonomy" id="2929573"/>
    <lineage>
        <taxon>Bacteria</taxon>
        <taxon>Bacillati</taxon>
        <taxon>Bacillota</taxon>
        <taxon>Bacilli</taxon>
        <taxon>Lactobacillales</taxon>
        <taxon>Lactobacillaceae</taxon>
        <taxon>Philodulcilactobacillus</taxon>
    </lineage>
</organism>
<dbReference type="AlphaFoldDB" id="A0A9W6ET75"/>
<sequence length="333" mass="37019">MPISHYPVIARAHTNIALIKYWGKANEKLIIPENNSLSMTLDNFYTDTSVQFSQSLTHDELILNHQLIDDSTRITKFLDLVRKRAGINFYAKVESINHVPTSAGMASSASAFSALAAASSKAAGLNLNFKDLSRLARRGSGSASRSIYGGFVEWKKGTNDSNSYAVSIQEHPIMDIRLITVILNRSHKRISSREGMKRSVQTSPYYDAWKKTTASDLQKVKNAISKNNFNQLGQVAESNAMKMHALTLSAWPDFMYFKPDTIKVINKVKSFRDNGINCYFTMDAGPNVIIVCLKKDSQFIKSNLSKTLKSDNIVVSGPGEGVKFLHKIKSEGK</sequence>
<evidence type="ECO:0000256" key="1">
    <source>
        <dbReference type="ARBA" id="ARBA00008831"/>
    </source>
</evidence>
<dbReference type="InterPro" id="IPR020568">
    <property type="entry name" value="Ribosomal_Su5_D2-typ_SF"/>
</dbReference>
<evidence type="ECO:0000256" key="3">
    <source>
        <dbReference type="ARBA" id="ARBA00022516"/>
    </source>
</evidence>
<dbReference type="GO" id="GO:0004163">
    <property type="term" value="F:diphosphomevalonate decarboxylase activity"/>
    <property type="evidence" value="ECO:0007669"/>
    <property type="project" value="UniProtKB-EC"/>
</dbReference>
<dbReference type="PIRSF" id="PIRSF015950">
    <property type="entry name" value="Mev_P_decrbx"/>
    <property type="match status" value="1"/>
</dbReference>
<dbReference type="SUPFAM" id="SSF55060">
    <property type="entry name" value="GHMP Kinase, C-terminal domain"/>
    <property type="match status" value="1"/>
</dbReference>
<comment type="similarity">
    <text evidence="1">Belongs to the diphosphomevalonate decarboxylase family.</text>
</comment>
<dbReference type="InterPro" id="IPR005935">
    <property type="entry name" value="Mev_decarb"/>
</dbReference>
<dbReference type="RefSeq" id="WP_286136301.1">
    <property type="nucleotide sequence ID" value="NZ_BRPL01000002.1"/>
</dbReference>
<evidence type="ECO:0000313" key="10">
    <source>
        <dbReference type="EMBL" id="GLB46839.1"/>
    </source>
</evidence>
<dbReference type="PANTHER" id="PTHR10977:SF3">
    <property type="entry name" value="DIPHOSPHOMEVALONATE DECARBOXYLASE"/>
    <property type="match status" value="1"/>
</dbReference>
<dbReference type="NCBIfam" id="TIGR01240">
    <property type="entry name" value="mevDPdecarb"/>
    <property type="match status" value="1"/>
</dbReference>
<evidence type="ECO:0000256" key="7">
    <source>
        <dbReference type="ARBA" id="ARBA00023239"/>
    </source>
</evidence>
<evidence type="ECO:0000259" key="9">
    <source>
        <dbReference type="Pfam" id="PF22700"/>
    </source>
</evidence>
<dbReference type="EC" id="4.1.1.33" evidence="2"/>
<accession>A0A9W6ET75</accession>
<keyword evidence="3" id="KW-0444">Lipid biosynthesis</keyword>